<protein>
    <submittedName>
        <fullName evidence="2">Uncharacterized protein</fullName>
    </submittedName>
</protein>
<sequence length="155" mass="17370">MDPLDEFTHEQDPQEIFVGKKIQQKHIVIGIILFVIVLILGYLLFSYINTKRELQLLKDPAAQEALTKKENEKLIQMVSKLIELPTGLDPVVGTVLDAASLAKDQQFFTNAQNGDKVLIYEDKAIIYRPDLNKLINVGPVYLDSTSTAGTSDIQQ</sequence>
<dbReference type="AlphaFoldDB" id="A0A2M7V5D2"/>
<feature type="transmembrane region" description="Helical" evidence="1">
    <location>
        <begin position="27"/>
        <end position="48"/>
    </location>
</feature>
<keyword evidence="1" id="KW-0472">Membrane</keyword>
<keyword evidence="1" id="KW-0812">Transmembrane</keyword>
<proteinExistence type="predicted"/>
<dbReference type="EMBL" id="PFPI01000013">
    <property type="protein sequence ID" value="PIZ93792.1"/>
    <property type="molecule type" value="Genomic_DNA"/>
</dbReference>
<dbReference type="Proteomes" id="UP000230078">
    <property type="component" value="Unassembled WGS sequence"/>
</dbReference>
<comment type="caution">
    <text evidence="2">The sequence shown here is derived from an EMBL/GenBank/DDBJ whole genome shotgun (WGS) entry which is preliminary data.</text>
</comment>
<evidence type="ECO:0000313" key="2">
    <source>
        <dbReference type="EMBL" id="PIZ93792.1"/>
    </source>
</evidence>
<gene>
    <name evidence="2" type="ORF">COX83_00925</name>
</gene>
<reference evidence="3" key="1">
    <citation type="submission" date="2017-09" db="EMBL/GenBank/DDBJ databases">
        <title>Depth-based differentiation of microbial function through sediment-hosted aquifers and enrichment of novel symbionts in the deep terrestrial subsurface.</title>
        <authorList>
            <person name="Probst A.J."/>
            <person name="Ladd B."/>
            <person name="Jarett J.K."/>
            <person name="Geller-Mcgrath D.E."/>
            <person name="Sieber C.M.K."/>
            <person name="Emerson J.B."/>
            <person name="Anantharaman K."/>
            <person name="Thomas B.C."/>
            <person name="Malmstrom R."/>
            <person name="Stieglmeier M."/>
            <person name="Klingl A."/>
            <person name="Woyke T."/>
            <person name="Ryan C.M."/>
            <person name="Banfield J.F."/>
        </authorList>
    </citation>
    <scope>NUCLEOTIDE SEQUENCE [LARGE SCALE GENOMIC DNA]</scope>
</reference>
<evidence type="ECO:0000256" key="1">
    <source>
        <dbReference type="SAM" id="Phobius"/>
    </source>
</evidence>
<keyword evidence="1" id="KW-1133">Transmembrane helix</keyword>
<organism evidence="2 3">
    <name type="scientific">Candidatus Magasanikbacteria bacterium CG_4_10_14_0_2_um_filter_41_31</name>
    <dbReference type="NCBI Taxonomy" id="1974639"/>
    <lineage>
        <taxon>Bacteria</taxon>
        <taxon>Candidatus Magasanikiibacteriota</taxon>
    </lineage>
</organism>
<evidence type="ECO:0000313" key="3">
    <source>
        <dbReference type="Proteomes" id="UP000230078"/>
    </source>
</evidence>
<name>A0A2M7V5D2_9BACT</name>
<accession>A0A2M7V5D2</accession>